<dbReference type="EMBL" id="NARP01000006">
    <property type="protein sequence ID" value="OTQ00843.1"/>
    <property type="molecule type" value="Genomic_DNA"/>
</dbReference>
<evidence type="ECO:0000313" key="5">
    <source>
        <dbReference type="EMBL" id="OTQ00843.1"/>
    </source>
</evidence>
<dbReference type="InterPro" id="IPR009970">
    <property type="entry name" value="HC2"/>
</dbReference>
<accession>A0A242NK37</accession>
<dbReference type="GO" id="GO:0019534">
    <property type="term" value="F:toxin transmembrane transporter activity"/>
    <property type="evidence" value="ECO:0007669"/>
    <property type="project" value="InterPro"/>
</dbReference>
<dbReference type="NCBIfam" id="TIGR02794">
    <property type="entry name" value="tolA_full"/>
    <property type="match status" value="2"/>
</dbReference>
<name>A0A242NK37_9GAMM</name>
<protein>
    <recommendedName>
        <fullName evidence="7">Protein TolA</fullName>
    </recommendedName>
</protein>
<dbReference type="GO" id="GO:0016020">
    <property type="term" value="C:membrane"/>
    <property type="evidence" value="ECO:0007669"/>
    <property type="project" value="InterPro"/>
</dbReference>
<sequence>MSAMSYMQNSKLSIPIVISIILHLILIVVLGYQAIQNIDGVNYGRETGNSIDAIMIDPSVMTDQYQRQLKTKESQQQADRKREQQLADQAKELQERQLAEQQHLKDLTKERIKLAEQLKQQEEERIAAEKAAAEKAAAEKAAAEKAAAEKAAAEKAAAEKAAAEKAAAEKAAAEKAAEEKAAAEKAAAEKAAAEKAAAEKAAAEKAAAEKAAAEKAAAEKAAAEKAAAEKAAAEKAAAEKAAAEKAAAEKAAAEKAAAERKAAEAKKAKQRAEQAKKDKAINDLLGGLTAGAPNSPSNQNGAAASRKGSSDDELAKYKALVTNAISNKFINPANVYSGKSCVLQIQIAPDGLLLNVSSGGGDSALCREAVAATKLATIPKPASGLYDEVKNMIVEFQPK</sequence>
<dbReference type="Pfam" id="PF06519">
    <property type="entry name" value="TolA"/>
    <property type="match status" value="1"/>
</dbReference>
<evidence type="ECO:0000256" key="1">
    <source>
        <dbReference type="ARBA" id="ARBA00002344"/>
    </source>
</evidence>
<reference evidence="5 6" key="1">
    <citation type="submission" date="2017-03" db="EMBL/GenBank/DDBJ databases">
        <title>Comparative genomics of honeybee gut symbionts reveal geographically distinct and subgroup specific antibiotic resistance.</title>
        <authorList>
            <person name="Ludvigsen J."/>
            <person name="Porcellato D."/>
            <person name="Labee-Lund T.M."/>
            <person name="Amdam G.V."/>
            <person name="Rudi K."/>
        </authorList>
    </citation>
    <scope>NUCLEOTIDE SEQUENCE [LARGE SCALE GENOMIC DNA]</scope>
    <source>
        <strain evidence="5 6">A-7-12</strain>
    </source>
</reference>
<dbReference type="Proteomes" id="UP000194977">
    <property type="component" value="Unassembled WGS sequence"/>
</dbReference>
<dbReference type="InterPro" id="IPR014161">
    <property type="entry name" value="Tol-Pal_TolA"/>
</dbReference>
<dbReference type="PANTHER" id="PTHR10004">
    <property type="entry name" value="OS06G0538200 PROTEIN"/>
    <property type="match status" value="1"/>
</dbReference>
<evidence type="ECO:0000256" key="3">
    <source>
        <dbReference type="SAM" id="MobiDB-lite"/>
    </source>
</evidence>
<comment type="similarity">
    <text evidence="2">Belongs to the histone H1/H5 family. HCT subfamily.</text>
</comment>
<feature type="transmembrane region" description="Helical" evidence="4">
    <location>
        <begin position="12"/>
        <end position="35"/>
    </location>
</feature>
<keyword evidence="4" id="KW-1133">Transmembrane helix</keyword>
<evidence type="ECO:0000313" key="6">
    <source>
        <dbReference type="Proteomes" id="UP000194977"/>
    </source>
</evidence>
<feature type="region of interest" description="Disordered" evidence="3">
    <location>
        <begin position="151"/>
        <end position="309"/>
    </location>
</feature>
<dbReference type="Pfam" id="PF07382">
    <property type="entry name" value="HC2"/>
    <property type="match status" value="1"/>
</dbReference>
<feature type="compositionally biased region" description="Polar residues" evidence="3">
    <location>
        <begin position="292"/>
        <end position="302"/>
    </location>
</feature>
<gene>
    <name evidence="5" type="ORF">B6D08_03170</name>
</gene>
<proteinExistence type="inferred from homology"/>
<comment type="caution">
    <text evidence="5">The sequence shown here is derived from an EMBL/GenBank/DDBJ whole genome shotgun (WGS) entry which is preliminary data.</text>
</comment>
<evidence type="ECO:0000256" key="4">
    <source>
        <dbReference type="SAM" id="Phobius"/>
    </source>
</evidence>
<evidence type="ECO:0008006" key="7">
    <source>
        <dbReference type="Google" id="ProtNLM"/>
    </source>
</evidence>
<dbReference type="AlphaFoldDB" id="A0A242NK37"/>
<dbReference type="GO" id="GO:0043213">
    <property type="term" value="P:bacteriocin transport"/>
    <property type="evidence" value="ECO:0007669"/>
    <property type="project" value="InterPro"/>
</dbReference>
<comment type="function">
    <text evidence="1">Might have a role in establishing the nucleoid structure of elementary bodies.</text>
</comment>
<dbReference type="GO" id="GO:0003677">
    <property type="term" value="F:DNA binding"/>
    <property type="evidence" value="ECO:0007669"/>
    <property type="project" value="InterPro"/>
</dbReference>
<organism evidence="5 6">
    <name type="scientific">Gilliamella apicola</name>
    <dbReference type="NCBI Taxonomy" id="1196095"/>
    <lineage>
        <taxon>Bacteria</taxon>
        <taxon>Pseudomonadati</taxon>
        <taxon>Pseudomonadota</taxon>
        <taxon>Gammaproteobacteria</taxon>
        <taxon>Orbales</taxon>
        <taxon>Orbaceae</taxon>
        <taxon>Gilliamella</taxon>
    </lineage>
</organism>
<dbReference type="SUPFAM" id="SSF74653">
    <property type="entry name" value="TolA/TonB C-terminal domain"/>
    <property type="match status" value="1"/>
</dbReference>
<evidence type="ECO:0000256" key="2">
    <source>
        <dbReference type="ARBA" id="ARBA00008424"/>
    </source>
</evidence>
<dbReference type="Gene3D" id="3.30.1150.10">
    <property type="match status" value="1"/>
</dbReference>
<feature type="compositionally biased region" description="Basic and acidic residues" evidence="3">
    <location>
        <begin position="151"/>
        <end position="281"/>
    </location>
</feature>
<keyword evidence="4" id="KW-0472">Membrane</keyword>
<dbReference type="GO" id="GO:0030261">
    <property type="term" value="P:chromosome condensation"/>
    <property type="evidence" value="ECO:0007669"/>
    <property type="project" value="InterPro"/>
</dbReference>
<dbReference type="PANTHER" id="PTHR10004:SF8">
    <property type="entry name" value="OS06G0538200 PROTEIN"/>
    <property type="match status" value="1"/>
</dbReference>
<keyword evidence="4" id="KW-0812">Transmembrane</keyword>
<dbReference type="GO" id="GO:0030527">
    <property type="term" value="F:structural constituent of chromatin"/>
    <property type="evidence" value="ECO:0007669"/>
    <property type="project" value="InterPro"/>
</dbReference>